<accession>A0ABS3JQ76</accession>
<evidence type="ECO:0000313" key="3">
    <source>
        <dbReference type="Proteomes" id="UP000664628"/>
    </source>
</evidence>
<protein>
    <submittedName>
        <fullName evidence="2">Uncharacterized protein</fullName>
    </submittedName>
</protein>
<feature type="transmembrane region" description="Helical" evidence="1">
    <location>
        <begin position="7"/>
        <end position="24"/>
    </location>
</feature>
<keyword evidence="3" id="KW-1185">Reference proteome</keyword>
<keyword evidence="1" id="KW-1133">Transmembrane helix</keyword>
<comment type="caution">
    <text evidence="2">The sequence shown here is derived from an EMBL/GenBank/DDBJ whole genome shotgun (WGS) entry which is preliminary data.</text>
</comment>
<gene>
    <name evidence="2" type="ORF">J2I46_22515</name>
</gene>
<evidence type="ECO:0000256" key="1">
    <source>
        <dbReference type="SAM" id="Phobius"/>
    </source>
</evidence>
<dbReference type="EMBL" id="JAFMYW010000007">
    <property type="protein sequence ID" value="MBO0951374.1"/>
    <property type="molecule type" value="Genomic_DNA"/>
</dbReference>
<sequence length="67" mass="7634">MNRNRRIFIIIFIAFTLVVVMLTVDMASRTTAPWNKKKQASRALPGNRVEDRSLLIDTTGLDSVSRK</sequence>
<keyword evidence="1" id="KW-0472">Membrane</keyword>
<dbReference type="Proteomes" id="UP000664628">
    <property type="component" value="Unassembled WGS sequence"/>
</dbReference>
<organism evidence="2 3">
    <name type="scientific">Fibrella forsythiae</name>
    <dbReference type="NCBI Taxonomy" id="2817061"/>
    <lineage>
        <taxon>Bacteria</taxon>
        <taxon>Pseudomonadati</taxon>
        <taxon>Bacteroidota</taxon>
        <taxon>Cytophagia</taxon>
        <taxon>Cytophagales</taxon>
        <taxon>Spirosomataceae</taxon>
        <taxon>Fibrella</taxon>
    </lineage>
</organism>
<proteinExistence type="predicted"/>
<keyword evidence="1" id="KW-0812">Transmembrane</keyword>
<name>A0ABS3JQ76_9BACT</name>
<dbReference type="RefSeq" id="WP_207331313.1">
    <property type="nucleotide sequence ID" value="NZ_JAFMYW010000007.1"/>
</dbReference>
<reference evidence="2 3" key="1">
    <citation type="submission" date="2021-03" db="EMBL/GenBank/DDBJ databases">
        <title>Fibrella sp. HMF5405 genome sequencing and assembly.</title>
        <authorList>
            <person name="Kang H."/>
            <person name="Kim H."/>
            <person name="Bae S."/>
            <person name="Joh K."/>
        </authorList>
    </citation>
    <scope>NUCLEOTIDE SEQUENCE [LARGE SCALE GENOMIC DNA]</scope>
    <source>
        <strain evidence="2 3">HMF5405</strain>
    </source>
</reference>
<evidence type="ECO:0000313" key="2">
    <source>
        <dbReference type="EMBL" id="MBO0951374.1"/>
    </source>
</evidence>